<proteinExistence type="predicted"/>
<keyword evidence="3" id="KW-1185">Reference proteome</keyword>
<organism evidence="2 3">
    <name type="scientific">Glossina palpalis gambiensis</name>
    <dbReference type="NCBI Taxonomy" id="67801"/>
    <lineage>
        <taxon>Eukaryota</taxon>
        <taxon>Metazoa</taxon>
        <taxon>Ecdysozoa</taxon>
        <taxon>Arthropoda</taxon>
        <taxon>Hexapoda</taxon>
        <taxon>Insecta</taxon>
        <taxon>Pterygota</taxon>
        <taxon>Neoptera</taxon>
        <taxon>Endopterygota</taxon>
        <taxon>Diptera</taxon>
        <taxon>Brachycera</taxon>
        <taxon>Muscomorpha</taxon>
        <taxon>Hippoboscoidea</taxon>
        <taxon>Glossinidae</taxon>
        <taxon>Glossina</taxon>
    </lineage>
</organism>
<accession>A0A1B0BGM6</accession>
<evidence type="ECO:0000313" key="3">
    <source>
        <dbReference type="Proteomes" id="UP000092460"/>
    </source>
</evidence>
<reference evidence="3" key="1">
    <citation type="submission" date="2015-01" db="EMBL/GenBank/DDBJ databases">
        <authorList>
            <person name="Aksoy S."/>
            <person name="Warren W."/>
            <person name="Wilson R.K."/>
        </authorList>
    </citation>
    <scope>NUCLEOTIDE SEQUENCE [LARGE SCALE GENOMIC DNA]</scope>
    <source>
        <strain evidence="3">IAEA</strain>
    </source>
</reference>
<dbReference type="VEuPathDB" id="VectorBase:GPPI029376"/>
<reference evidence="2" key="2">
    <citation type="submission" date="2020-05" db="UniProtKB">
        <authorList>
            <consortium name="EnsemblMetazoa"/>
        </authorList>
    </citation>
    <scope>IDENTIFICATION</scope>
    <source>
        <strain evidence="2">IAEA</strain>
    </source>
</reference>
<name>A0A1B0BGM6_9MUSC</name>
<dbReference type="AlphaFoldDB" id="A0A1B0BGM6"/>
<dbReference type="Proteomes" id="UP000092460">
    <property type="component" value="Unassembled WGS sequence"/>
</dbReference>
<dbReference type="EMBL" id="JXJN01013905">
    <property type="status" value="NOT_ANNOTATED_CDS"/>
    <property type="molecule type" value="Genomic_DNA"/>
</dbReference>
<evidence type="ECO:0000256" key="1">
    <source>
        <dbReference type="SAM" id="MobiDB-lite"/>
    </source>
</evidence>
<feature type="compositionally biased region" description="Acidic residues" evidence="1">
    <location>
        <begin position="140"/>
        <end position="157"/>
    </location>
</feature>
<dbReference type="EMBL" id="JXJN01013906">
    <property type="status" value="NOT_ANNOTATED_CDS"/>
    <property type="molecule type" value="Genomic_DNA"/>
</dbReference>
<dbReference type="STRING" id="67801.A0A1B0BGM6"/>
<dbReference type="EnsemblMetazoa" id="GPPI029376-RA">
    <property type="protein sequence ID" value="GPPI029376-PA"/>
    <property type="gene ID" value="GPPI029376"/>
</dbReference>
<sequence length="548" mass="63206">MKENTISRRQFVDKGVNAGDCVEEKSAKFTVKLEPKIKSFSKDGTKSGLRNFRFITKDDRMSKNSPDTDVYKVQCSGKSVQILELYKNPNLIVKKRKAVVRQFDEDDGRRKFVTSRAKFECKADGGEAYSVDIDNVGYGEQDDDEGDDNGDSDEQQDEQSILTRLTPAALQQERIRKFNGEENRNQVLPVDTQPLVHKHARSSVPKQKVVQLTGYTEDITETRKRKVVPCEKEIMKLTKSDYRLLPISIFKERFEKIDNLEKLVASIREEISRMKEIFVPQEDLLQFNELYERVRELNSMIINLKSYDSSTSSEYCDAEESLDLKNSSIKPKWKKREKRELSSKAKFVEDIEKKNALPLTSFSTIDAAVIVAAAALEEAVMRFLTAIGNFDMDQSIHKIALLYDLIEYRMVEELSRANFSCLSGECVKIDDQMMLATFFKTTNKTKIFSLKISIFFDLNPLRGECHGLQQNFICRMILRSWYEMNFTLVNVYGHSTVNSAMMRLLGIGFYVKDVILYPIKHYEAVISGIDKHNMTIYGYRYWVTSCIQ</sequence>
<protein>
    <submittedName>
        <fullName evidence="2">Uncharacterized protein</fullName>
    </submittedName>
</protein>
<feature type="region of interest" description="Disordered" evidence="1">
    <location>
        <begin position="132"/>
        <end position="161"/>
    </location>
</feature>
<evidence type="ECO:0000313" key="2">
    <source>
        <dbReference type="EnsemblMetazoa" id="GPPI029376-PA"/>
    </source>
</evidence>